<evidence type="ECO:0000313" key="20">
    <source>
        <dbReference type="Proteomes" id="UP000198744"/>
    </source>
</evidence>
<keyword evidence="10" id="KW-0378">Hydrolase</keyword>
<evidence type="ECO:0000256" key="10">
    <source>
        <dbReference type="ARBA" id="ARBA00022801"/>
    </source>
</evidence>
<keyword evidence="6 19" id="KW-0645">Protease</keyword>
<keyword evidence="17" id="KW-0472">Membrane</keyword>
<organism evidence="19 20">
    <name type="scientific">Syntrophus gentianae</name>
    <dbReference type="NCBI Taxonomy" id="43775"/>
    <lineage>
        <taxon>Bacteria</taxon>
        <taxon>Pseudomonadati</taxon>
        <taxon>Thermodesulfobacteriota</taxon>
        <taxon>Syntrophia</taxon>
        <taxon>Syntrophales</taxon>
        <taxon>Syntrophaceae</taxon>
        <taxon>Syntrophus</taxon>
    </lineage>
</organism>
<dbReference type="RefSeq" id="WP_093881949.1">
    <property type="nucleotide sequence ID" value="NZ_FOBS01000002.1"/>
</dbReference>
<evidence type="ECO:0000256" key="7">
    <source>
        <dbReference type="ARBA" id="ARBA00022729"/>
    </source>
</evidence>
<proteinExistence type="inferred from homology"/>
<dbReference type="Proteomes" id="UP000198744">
    <property type="component" value="Unassembled WGS sequence"/>
</dbReference>
<dbReference type="PANTHER" id="PTHR22939">
    <property type="entry name" value="SERINE PROTEASE FAMILY S1C HTRA-RELATED"/>
    <property type="match status" value="1"/>
</dbReference>
<keyword evidence="17" id="KW-0812">Transmembrane</keyword>
<feature type="binding site" evidence="15">
    <location>
        <position position="164"/>
    </location>
    <ligand>
        <name>substrate</name>
    </ligand>
</feature>
<feature type="domain" description="PDZ" evidence="18">
    <location>
        <begin position="385"/>
        <end position="453"/>
    </location>
</feature>
<feature type="transmembrane region" description="Helical" evidence="17">
    <location>
        <begin position="9"/>
        <end position="27"/>
    </location>
</feature>
<evidence type="ECO:0000256" key="6">
    <source>
        <dbReference type="ARBA" id="ARBA00022670"/>
    </source>
</evidence>
<dbReference type="EMBL" id="FOBS01000002">
    <property type="protein sequence ID" value="SEL98818.1"/>
    <property type="molecule type" value="Genomic_DNA"/>
</dbReference>
<dbReference type="SUPFAM" id="SSF50494">
    <property type="entry name" value="Trypsin-like serine proteases"/>
    <property type="match status" value="1"/>
</dbReference>
<dbReference type="InterPro" id="IPR041489">
    <property type="entry name" value="PDZ_6"/>
</dbReference>
<protein>
    <recommendedName>
        <fullName evidence="5">Probable periplasmic serine endoprotease DegP-like</fullName>
        <ecNumber evidence="4">3.4.21.107</ecNumber>
    </recommendedName>
    <alternativeName>
        <fullName evidence="13">Protease Do</fullName>
    </alternativeName>
</protein>
<dbReference type="SUPFAM" id="SSF50156">
    <property type="entry name" value="PDZ domain-like"/>
    <property type="match status" value="2"/>
</dbReference>
<keyword evidence="11" id="KW-0720">Serine protease</keyword>
<dbReference type="Gene3D" id="2.30.42.10">
    <property type="match status" value="2"/>
</dbReference>
<keyword evidence="20" id="KW-1185">Reference proteome</keyword>
<evidence type="ECO:0000256" key="2">
    <source>
        <dbReference type="ARBA" id="ARBA00004418"/>
    </source>
</evidence>
<feature type="active site" description="Charge relay system" evidence="14">
    <location>
        <position position="134"/>
    </location>
</feature>
<keyword evidence="9" id="KW-0574">Periplasm</keyword>
<dbReference type="InterPro" id="IPR009003">
    <property type="entry name" value="Peptidase_S1_PA"/>
</dbReference>
<feature type="domain" description="PDZ" evidence="18">
    <location>
        <begin position="284"/>
        <end position="345"/>
    </location>
</feature>
<feature type="binding site" evidence="15">
    <location>
        <begin position="254"/>
        <end position="258"/>
    </location>
    <ligand>
        <name>substrate</name>
    </ligand>
</feature>
<evidence type="ECO:0000256" key="17">
    <source>
        <dbReference type="SAM" id="Phobius"/>
    </source>
</evidence>
<dbReference type="Pfam" id="PF17820">
    <property type="entry name" value="PDZ_6"/>
    <property type="match status" value="1"/>
</dbReference>
<dbReference type="GO" id="GO:0042597">
    <property type="term" value="C:periplasmic space"/>
    <property type="evidence" value="ECO:0007669"/>
    <property type="project" value="UniProtKB-SubCell"/>
</dbReference>
<keyword evidence="12" id="KW-0346">Stress response</keyword>
<evidence type="ECO:0000256" key="14">
    <source>
        <dbReference type="PIRSR" id="PIRSR611782-1"/>
    </source>
</evidence>
<reference evidence="19 20" key="1">
    <citation type="submission" date="2016-10" db="EMBL/GenBank/DDBJ databases">
        <authorList>
            <person name="de Groot N.N."/>
        </authorList>
    </citation>
    <scope>NUCLEOTIDE SEQUENCE [LARGE SCALE GENOMIC DNA]</scope>
    <source>
        <strain evidence="19 20">DSM 8423</strain>
    </source>
</reference>
<feature type="active site" description="Charge relay system" evidence="14">
    <location>
        <position position="238"/>
    </location>
</feature>
<dbReference type="SMART" id="SM00228">
    <property type="entry name" value="PDZ"/>
    <property type="match status" value="2"/>
</dbReference>
<dbReference type="InterPro" id="IPR036034">
    <property type="entry name" value="PDZ_sf"/>
</dbReference>
<evidence type="ECO:0000256" key="16">
    <source>
        <dbReference type="SAM" id="MobiDB-lite"/>
    </source>
</evidence>
<dbReference type="Pfam" id="PF13180">
    <property type="entry name" value="PDZ_2"/>
    <property type="match status" value="1"/>
</dbReference>
<comment type="subcellular location">
    <subcellularLocation>
        <location evidence="2">Periplasm</location>
    </subcellularLocation>
</comment>
<dbReference type="NCBIfam" id="TIGR02037">
    <property type="entry name" value="degP_htrA_DO"/>
    <property type="match status" value="1"/>
</dbReference>
<evidence type="ECO:0000256" key="12">
    <source>
        <dbReference type="ARBA" id="ARBA00023016"/>
    </source>
</evidence>
<dbReference type="PANTHER" id="PTHR22939:SF130">
    <property type="entry name" value="PERIPLASMIC SERINE ENDOPROTEASE DEGP-LIKE-RELATED"/>
    <property type="match status" value="1"/>
</dbReference>
<evidence type="ECO:0000256" key="4">
    <source>
        <dbReference type="ARBA" id="ARBA00013035"/>
    </source>
</evidence>
<dbReference type="PRINTS" id="PR00834">
    <property type="entry name" value="PROTEASES2C"/>
</dbReference>
<evidence type="ECO:0000256" key="15">
    <source>
        <dbReference type="PIRSR" id="PIRSR611782-2"/>
    </source>
</evidence>
<comment type="similarity">
    <text evidence="3">Belongs to the peptidase S1C family.</text>
</comment>
<evidence type="ECO:0000256" key="3">
    <source>
        <dbReference type="ARBA" id="ARBA00010541"/>
    </source>
</evidence>
<sequence length="506" mass="54602">MTRNGQSKFVLGILMFLMMSWVLMPAFPFPAATLFFESGKAYAREGAPGSGAPASLADLTEKLGPSVVNISTTKVIKSRSGRGSGGETPFDRFFGNDEFFRRFFGDLPERELKQRSLGSGFIISSDGYIFTNNHVVEKADKIRVKLSSGKEYDAEIKGRDSNTDIALIKIKADKPLPIVALGNSDKLRVGEWVFAIGNPFGLDHTVTTGIISAKGRMIGSGPYDNFLQTDASINPGNSGGPLFNMAGEVVGINTAIVAHGQGIGFAIPINMAKDILDDLKSKGKVTRGWLGITVQDITEEIAANLKIKNQQGALVGQVMEGEPGDKAGLKSGDIIIQIDGKTINNSKDLLNTVAGLKVGRTVQITALRDGKEITRSAIVGERRDTLQAAKDSIPDTLGMTVQEITPEMAKHLRRKTQGGVMITKIRSGSPADEAGLQVQDIILSINRKAIRSLKDYLNAIARKPENGNWLLLIQRGGSSFFVTLESAKEKVEPDRNAGPEQEEDQE</sequence>
<dbReference type="GO" id="GO:0006508">
    <property type="term" value="P:proteolysis"/>
    <property type="evidence" value="ECO:0007669"/>
    <property type="project" value="UniProtKB-KW"/>
</dbReference>
<dbReference type="Gene3D" id="2.40.10.120">
    <property type="match status" value="1"/>
</dbReference>
<evidence type="ECO:0000256" key="1">
    <source>
        <dbReference type="ARBA" id="ARBA00001772"/>
    </source>
</evidence>
<evidence type="ECO:0000259" key="18">
    <source>
        <dbReference type="PROSITE" id="PS50106"/>
    </source>
</evidence>
<feature type="binding site" evidence="15">
    <location>
        <begin position="236"/>
        <end position="238"/>
    </location>
    <ligand>
        <name>substrate</name>
    </ligand>
</feature>
<evidence type="ECO:0000256" key="9">
    <source>
        <dbReference type="ARBA" id="ARBA00022764"/>
    </source>
</evidence>
<dbReference type="CDD" id="cd10839">
    <property type="entry name" value="cpPDZ1_DegP-like"/>
    <property type="match status" value="1"/>
</dbReference>
<accession>A0A1H7UQB4</accession>
<dbReference type="GO" id="GO:0004252">
    <property type="term" value="F:serine-type endopeptidase activity"/>
    <property type="evidence" value="ECO:0007669"/>
    <property type="project" value="InterPro"/>
</dbReference>
<keyword evidence="8" id="KW-0677">Repeat</keyword>
<name>A0A1H7UQB4_9BACT</name>
<dbReference type="FunFam" id="2.40.10.10:FF:000001">
    <property type="entry name" value="Periplasmic serine protease DegS"/>
    <property type="match status" value="1"/>
</dbReference>
<feature type="region of interest" description="Disordered" evidence="16">
    <location>
        <begin position="487"/>
        <end position="506"/>
    </location>
</feature>
<feature type="active site" description="Charge relay system" evidence="14">
    <location>
        <position position="164"/>
    </location>
</feature>
<dbReference type="EC" id="3.4.21.107" evidence="4"/>
<dbReference type="STRING" id="43775.SAMN04489760_10216"/>
<dbReference type="InterPro" id="IPR001478">
    <property type="entry name" value="PDZ"/>
</dbReference>
<evidence type="ECO:0000256" key="8">
    <source>
        <dbReference type="ARBA" id="ARBA00022737"/>
    </source>
</evidence>
<dbReference type="OrthoDB" id="9758917at2"/>
<evidence type="ECO:0000313" key="19">
    <source>
        <dbReference type="EMBL" id="SEL98818.1"/>
    </source>
</evidence>
<comment type="catalytic activity">
    <reaction evidence="1">
        <text>Acts on substrates that are at least partially unfolded. The cleavage site P1 residue is normally between a pair of hydrophobic residues, such as Val-|-Val.</text>
        <dbReference type="EC" id="3.4.21.107"/>
    </reaction>
</comment>
<dbReference type="InterPro" id="IPR011782">
    <property type="entry name" value="Pept_S1C_Do"/>
</dbReference>
<feature type="compositionally biased region" description="Basic and acidic residues" evidence="16">
    <location>
        <begin position="487"/>
        <end position="497"/>
    </location>
</feature>
<feature type="binding site" evidence="15">
    <location>
        <position position="134"/>
    </location>
    <ligand>
        <name>substrate</name>
    </ligand>
</feature>
<dbReference type="InterPro" id="IPR001940">
    <property type="entry name" value="Peptidase_S1C"/>
</dbReference>
<evidence type="ECO:0000256" key="11">
    <source>
        <dbReference type="ARBA" id="ARBA00022825"/>
    </source>
</evidence>
<dbReference type="AlphaFoldDB" id="A0A1H7UQB4"/>
<keyword evidence="17" id="KW-1133">Transmembrane helix</keyword>
<dbReference type="PROSITE" id="PS50106">
    <property type="entry name" value="PDZ"/>
    <property type="match status" value="2"/>
</dbReference>
<keyword evidence="7" id="KW-0732">Signal</keyword>
<evidence type="ECO:0000256" key="5">
    <source>
        <dbReference type="ARBA" id="ARBA00013958"/>
    </source>
</evidence>
<dbReference type="Pfam" id="PF13365">
    <property type="entry name" value="Trypsin_2"/>
    <property type="match status" value="1"/>
</dbReference>
<evidence type="ECO:0000256" key="13">
    <source>
        <dbReference type="ARBA" id="ARBA00032850"/>
    </source>
</evidence>
<gene>
    <name evidence="19" type="ORF">SAMN04489760_10216</name>
</gene>